<sequence length="191" mass="22229">GSLSNERQASMMKFAHFVSLFLVCVLMVHAVDGRKHHRHMKRGKERMRPEEGAREIVPKLVRNTNKATDAVLDVVKNDNKATAENKVLPLIKQDTAITASDVQVEAEELPVQTKHRRGRKGRERFAFRKKDEGFHKHKRGFHKRHRGHRKRGHPKINEENLNIKNLGKLIKRAKHMGRKQNREQLKKDNTP</sequence>
<dbReference type="Proteomes" id="UP000275408">
    <property type="component" value="Unassembled WGS sequence"/>
</dbReference>
<name>A0A3M6TJ80_POCDA</name>
<evidence type="ECO:0000313" key="3">
    <source>
        <dbReference type="Proteomes" id="UP000275408"/>
    </source>
</evidence>
<feature type="non-terminal residue" evidence="2">
    <location>
        <position position="1"/>
    </location>
</feature>
<feature type="chain" id="PRO_5017991924" evidence="1">
    <location>
        <begin position="31"/>
        <end position="191"/>
    </location>
</feature>
<keyword evidence="1" id="KW-0732">Signal</keyword>
<protein>
    <submittedName>
        <fullName evidence="2">Uncharacterized protein</fullName>
    </submittedName>
</protein>
<feature type="signal peptide" evidence="1">
    <location>
        <begin position="1"/>
        <end position="30"/>
    </location>
</feature>
<evidence type="ECO:0000313" key="2">
    <source>
        <dbReference type="EMBL" id="RMX41445.1"/>
    </source>
</evidence>
<reference evidence="2 3" key="1">
    <citation type="journal article" date="2018" name="Sci. Rep.">
        <title>Comparative analysis of the Pocillopora damicornis genome highlights role of immune system in coral evolution.</title>
        <authorList>
            <person name="Cunning R."/>
            <person name="Bay R.A."/>
            <person name="Gillette P."/>
            <person name="Baker A.C."/>
            <person name="Traylor-Knowles N."/>
        </authorList>
    </citation>
    <scope>NUCLEOTIDE SEQUENCE [LARGE SCALE GENOMIC DNA]</scope>
    <source>
        <strain evidence="2">RSMAS</strain>
        <tissue evidence="2">Whole animal</tissue>
    </source>
</reference>
<keyword evidence="3" id="KW-1185">Reference proteome</keyword>
<proteinExistence type="predicted"/>
<accession>A0A3M6TJ80</accession>
<dbReference type="AlphaFoldDB" id="A0A3M6TJ80"/>
<organism evidence="2 3">
    <name type="scientific">Pocillopora damicornis</name>
    <name type="common">Cauliflower coral</name>
    <name type="synonym">Millepora damicornis</name>
    <dbReference type="NCBI Taxonomy" id="46731"/>
    <lineage>
        <taxon>Eukaryota</taxon>
        <taxon>Metazoa</taxon>
        <taxon>Cnidaria</taxon>
        <taxon>Anthozoa</taxon>
        <taxon>Hexacorallia</taxon>
        <taxon>Scleractinia</taxon>
        <taxon>Astrocoeniina</taxon>
        <taxon>Pocilloporidae</taxon>
        <taxon>Pocillopora</taxon>
    </lineage>
</organism>
<evidence type="ECO:0000256" key="1">
    <source>
        <dbReference type="SAM" id="SignalP"/>
    </source>
</evidence>
<comment type="caution">
    <text evidence="2">The sequence shown here is derived from an EMBL/GenBank/DDBJ whole genome shotgun (WGS) entry which is preliminary data.</text>
</comment>
<gene>
    <name evidence="2" type="ORF">pdam_00013498</name>
</gene>
<dbReference type="EMBL" id="RCHS01003494">
    <property type="protein sequence ID" value="RMX41445.1"/>
    <property type="molecule type" value="Genomic_DNA"/>
</dbReference>